<feature type="transmembrane region" description="Helical" evidence="7">
    <location>
        <begin position="5"/>
        <end position="23"/>
    </location>
</feature>
<feature type="domain" description="Type II secretion system protein GspF" evidence="8">
    <location>
        <begin position="152"/>
        <end position="273"/>
    </location>
</feature>
<comment type="subcellular location">
    <subcellularLocation>
        <location evidence="1">Cell membrane</location>
        <topology evidence="1">Multi-pass membrane protein</topology>
    </subcellularLocation>
</comment>
<dbReference type="PANTHER" id="PTHR35007:SF3">
    <property type="entry name" value="POSSIBLE CONSERVED ALANINE RICH MEMBRANE PROTEIN"/>
    <property type="match status" value="1"/>
</dbReference>
<organism evidence="9 10">
    <name type="scientific">Planomonospora alba</name>
    <dbReference type="NCBI Taxonomy" id="161354"/>
    <lineage>
        <taxon>Bacteria</taxon>
        <taxon>Bacillati</taxon>
        <taxon>Actinomycetota</taxon>
        <taxon>Actinomycetes</taxon>
        <taxon>Streptosporangiales</taxon>
        <taxon>Streptosporangiaceae</taxon>
        <taxon>Planomonospora</taxon>
    </lineage>
</organism>
<gene>
    <name evidence="9" type="ORF">GCM10010466_64440</name>
</gene>
<keyword evidence="2" id="KW-1003">Cell membrane</keyword>
<evidence type="ECO:0000256" key="3">
    <source>
        <dbReference type="ARBA" id="ARBA00022692"/>
    </source>
</evidence>
<dbReference type="Pfam" id="PF00482">
    <property type="entry name" value="T2SSF"/>
    <property type="match status" value="1"/>
</dbReference>
<name>A0ABP6P2K6_9ACTN</name>
<evidence type="ECO:0000256" key="2">
    <source>
        <dbReference type="ARBA" id="ARBA00022475"/>
    </source>
</evidence>
<proteinExistence type="predicted"/>
<keyword evidence="5 7" id="KW-0472">Membrane</keyword>
<evidence type="ECO:0000259" key="8">
    <source>
        <dbReference type="Pfam" id="PF00482"/>
    </source>
</evidence>
<protein>
    <recommendedName>
        <fullName evidence="8">Type II secretion system protein GspF domain-containing protein</fullName>
    </recommendedName>
</protein>
<dbReference type="PANTHER" id="PTHR35007">
    <property type="entry name" value="INTEGRAL MEMBRANE PROTEIN-RELATED"/>
    <property type="match status" value="1"/>
</dbReference>
<evidence type="ECO:0000256" key="4">
    <source>
        <dbReference type="ARBA" id="ARBA00022989"/>
    </source>
</evidence>
<dbReference type="InterPro" id="IPR018076">
    <property type="entry name" value="T2SS_GspF_dom"/>
</dbReference>
<evidence type="ECO:0000256" key="5">
    <source>
        <dbReference type="ARBA" id="ARBA00023136"/>
    </source>
</evidence>
<feature type="region of interest" description="Disordered" evidence="6">
    <location>
        <begin position="41"/>
        <end position="60"/>
    </location>
</feature>
<evidence type="ECO:0000256" key="1">
    <source>
        <dbReference type="ARBA" id="ARBA00004651"/>
    </source>
</evidence>
<evidence type="ECO:0000313" key="10">
    <source>
        <dbReference type="Proteomes" id="UP001500320"/>
    </source>
</evidence>
<dbReference type="Proteomes" id="UP001500320">
    <property type="component" value="Unassembled WGS sequence"/>
</dbReference>
<feature type="transmembrane region" description="Helical" evidence="7">
    <location>
        <begin position="96"/>
        <end position="129"/>
    </location>
</feature>
<dbReference type="EMBL" id="BAAAUT010000086">
    <property type="protein sequence ID" value="GAA3164633.1"/>
    <property type="molecule type" value="Genomic_DNA"/>
</dbReference>
<keyword evidence="4 7" id="KW-1133">Transmembrane helix</keyword>
<reference evidence="10" key="1">
    <citation type="journal article" date="2019" name="Int. J. Syst. Evol. Microbiol.">
        <title>The Global Catalogue of Microorganisms (GCM) 10K type strain sequencing project: providing services to taxonomists for standard genome sequencing and annotation.</title>
        <authorList>
            <consortium name="The Broad Institute Genomics Platform"/>
            <consortium name="The Broad Institute Genome Sequencing Center for Infectious Disease"/>
            <person name="Wu L."/>
            <person name="Ma J."/>
        </authorList>
    </citation>
    <scope>NUCLEOTIDE SEQUENCE [LARGE SCALE GENOMIC DNA]</scope>
    <source>
        <strain evidence="10">JCM 9373</strain>
    </source>
</reference>
<feature type="transmembrane region" description="Helical" evidence="7">
    <location>
        <begin position="261"/>
        <end position="282"/>
    </location>
</feature>
<evidence type="ECO:0000256" key="7">
    <source>
        <dbReference type="SAM" id="Phobius"/>
    </source>
</evidence>
<keyword evidence="3 7" id="KW-0812">Transmembrane</keyword>
<keyword evidence="10" id="KW-1185">Reference proteome</keyword>
<comment type="caution">
    <text evidence="9">The sequence shown here is derived from an EMBL/GenBank/DDBJ whole genome shotgun (WGS) entry which is preliminary data.</text>
</comment>
<accession>A0ABP6P2K6</accession>
<sequence length="288" mass="28639">MPRTVLPAEVLSAVLIGVAVWLWTSPGGSVRRLCRMRPHPPPGTSTCGHGPRPTEGGPRACGGAACGRASGAAGSGGGGSGVGSSGRRPQDRGGIALAAVTGAAVFLLLGGVAGALAGVAGSIAVPLLLRRREPPGRRRERARITADLPLAADLMVACLRAGQPVTGALDVTVQAIGGPLGARLAWVGGQLRLGAVPEQAWLALADERALAPLARTMSRAALSGAPVADVLTRVSDDARHAARAASAAAARRVGVQAVAPLGLCFLPAFVFLGVVPVVAGLAGEVLIP</sequence>
<evidence type="ECO:0000256" key="6">
    <source>
        <dbReference type="SAM" id="MobiDB-lite"/>
    </source>
</evidence>
<evidence type="ECO:0000313" key="9">
    <source>
        <dbReference type="EMBL" id="GAA3164633.1"/>
    </source>
</evidence>